<dbReference type="Gene3D" id="3.40.50.2000">
    <property type="entry name" value="Glycogen Phosphorylase B"/>
    <property type="match status" value="2"/>
</dbReference>
<dbReference type="Pfam" id="PF13692">
    <property type="entry name" value="Glyco_trans_1_4"/>
    <property type="match status" value="1"/>
</dbReference>
<dbReference type="PANTHER" id="PTHR12526:SF635">
    <property type="entry name" value="GLYCOSYL TRANSFERASE GROUP 1"/>
    <property type="match status" value="1"/>
</dbReference>
<dbReference type="KEGG" id="aare:D3093_34730"/>
<dbReference type="PANTHER" id="PTHR12526">
    <property type="entry name" value="GLYCOSYLTRANSFERASE"/>
    <property type="match status" value="1"/>
</dbReference>
<dbReference type="Proteomes" id="UP000298595">
    <property type="component" value="Plasmid p6"/>
</dbReference>
<proteinExistence type="predicted"/>
<keyword evidence="1" id="KW-0808">Transferase</keyword>
<evidence type="ECO:0000313" key="1">
    <source>
        <dbReference type="EMBL" id="QCO00402.1"/>
    </source>
</evidence>
<sequence>MNIVLVSTYEANGGAARAANRLFQGLRGLGADGHPLDCRLLVTRKETDDPGVEVLGPPSPGEQERGQALLAELLDATAPYPVLRMNHGFAPFHSDRSTAGEVLLRRLAGADVVNLHWVRGQIDYPAFFRDRPLGIPVVWTLHDMHPFTGGCHYAGSCTGFERACGACPVLGSENEEDLSRTVLTRKAACVARYPGPIHIVAPSRWLAEAARRSLVFAGLPVSIIPYGLDTSRFRPWERSAARQALGVPEGKPTVLFTAHGLNDPRKGLSLLDDALVRIGPHREVCLLLAGEGEVHLRSGVECVRLGVQDDTGMVRAYSAADAVAVTSTEDNLPNAVLEGMACGTAVIGTAVGGIPDVVRHGINGFLVASGDVASLAHVLDDALRDLPGLHAMGGEARRIVEREYSLEVQARRYLELYRSLAGTGRGAPL</sequence>
<accession>A0A4D8Q256</accession>
<dbReference type="SUPFAM" id="SSF53756">
    <property type="entry name" value="UDP-Glycosyltransferase/glycogen phosphorylase"/>
    <property type="match status" value="1"/>
</dbReference>
<dbReference type="RefSeq" id="WP_137119100.1">
    <property type="nucleotide sequence ID" value="NZ_CP032327.1"/>
</dbReference>
<keyword evidence="1" id="KW-0614">Plasmid</keyword>
<organism evidence="1 2">
    <name type="scientific">Azospirillum argentinense</name>
    <dbReference type="NCBI Taxonomy" id="2970906"/>
    <lineage>
        <taxon>Bacteria</taxon>
        <taxon>Pseudomonadati</taxon>
        <taxon>Pseudomonadota</taxon>
        <taxon>Alphaproteobacteria</taxon>
        <taxon>Rhodospirillales</taxon>
        <taxon>Azospirillaceae</taxon>
        <taxon>Azospirillum</taxon>
    </lineage>
</organism>
<dbReference type="AlphaFoldDB" id="A0A4D8Q256"/>
<dbReference type="GO" id="GO:0016757">
    <property type="term" value="F:glycosyltransferase activity"/>
    <property type="evidence" value="ECO:0007669"/>
    <property type="project" value="TreeGrafter"/>
</dbReference>
<evidence type="ECO:0000313" key="2">
    <source>
        <dbReference type="Proteomes" id="UP000298595"/>
    </source>
</evidence>
<name>A0A4D8Q256_9PROT</name>
<protein>
    <submittedName>
        <fullName evidence="1">Glycosyltransferase</fullName>
    </submittedName>
</protein>
<reference evidence="1 2" key="1">
    <citation type="submission" date="2018-09" db="EMBL/GenBank/DDBJ databases">
        <title>Whole genome based analysis of evolution and adaptive divergence in Indian and Brazilian strains of Azospirillum brasilense.</title>
        <authorList>
            <person name="Singh C."/>
            <person name="Tripathi A.K."/>
        </authorList>
    </citation>
    <scope>NUCLEOTIDE SEQUENCE [LARGE SCALE GENOMIC DNA]</scope>
    <source>
        <strain evidence="1 2">MTCC4035</strain>
        <plasmid evidence="1 2">p6</plasmid>
    </source>
</reference>
<gene>
    <name evidence="1" type="ORF">D3093_34730</name>
</gene>
<geneLocation type="plasmid" evidence="1 2">
    <name>p6</name>
</geneLocation>
<dbReference type="EMBL" id="CP032327">
    <property type="protein sequence ID" value="QCO00402.1"/>
    <property type="molecule type" value="Genomic_DNA"/>
</dbReference>